<sequence length="177" mass="19169">MGHWILNNETAHVASSKSKVSLKDQLAAARNREQVFSLVRGAILGKLFALLRLETDIGNFYDGTCLDELGVDSLITTELRSFLMKVFNVNVPVLRTMGGISFKELAGTVVNVLDPSMIPNARQNVAQISSDIVQGQSGGSEHSAQGSEVSNGEIGEQPWALVESANKERKQNTEALK</sequence>
<comment type="caution">
    <text evidence="1">The sequence shown here is derived from an EMBL/GenBank/DDBJ whole genome shotgun (WGS) entry which is preliminary data.</text>
</comment>
<proteinExistence type="predicted"/>
<evidence type="ECO:0000313" key="1">
    <source>
        <dbReference type="EMBL" id="CAG9947948.1"/>
    </source>
</evidence>
<accession>A0ACA9U460</accession>
<gene>
    <name evidence="1" type="ORF">CRV2_00013482</name>
</gene>
<reference evidence="1" key="2">
    <citation type="submission" date="2021-10" db="EMBL/GenBank/DDBJ databases">
        <authorList>
            <person name="Piombo E."/>
        </authorList>
    </citation>
    <scope>NUCLEOTIDE SEQUENCE</scope>
</reference>
<protein>
    <submittedName>
        <fullName evidence="1">Uncharacterized protein</fullName>
    </submittedName>
</protein>
<dbReference type="EMBL" id="CADEHS020000014">
    <property type="protein sequence ID" value="CAG9947948.1"/>
    <property type="molecule type" value="Genomic_DNA"/>
</dbReference>
<organism evidence="1 2">
    <name type="scientific">Clonostachys rosea f. rosea IK726</name>
    <dbReference type="NCBI Taxonomy" id="1349383"/>
    <lineage>
        <taxon>Eukaryota</taxon>
        <taxon>Fungi</taxon>
        <taxon>Dikarya</taxon>
        <taxon>Ascomycota</taxon>
        <taxon>Pezizomycotina</taxon>
        <taxon>Sordariomycetes</taxon>
        <taxon>Hypocreomycetidae</taxon>
        <taxon>Hypocreales</taxon>
        <taxon>Bionectriaceae</taxon>
        <taxon>Clonostachys</taxon>
    </lineage>
</organism>
<evidence type="ECO:0000313" key="2">
    <source>
        <dbReference type="Proteomes" id="UP000836387"/>
    </source>
</evidence>
<keyword evidence="2" id="KW-1185">Reference proteome</keyword>
<reference evidence="1" key="1">
    <citation type="submission" date="2020-04" db="EMBL/GenBank/DDBJ databases">
        <authorList>
            <person name="Broberg M."/>
        </authorList>
    </citation>
    <scope>NUCLEOTIDE SEQUENCE</scope>
</reference>
<dbReference type="Proteomes" id="UP000836387">
    <property type="component" value="Unassembled WGS sequence"/>
</dbReference>
<name>A0ACA9U460_BIOOC</name>